<organism evidence="2">
    <name type="scientific">Tanacetum cinerariifolium</name>
    <name type="common">Dalmatian daisy</name>
    <name type="synonym">Chrysanthemum cinerariifolium</name>
    <dbReference type="NCBI Taxonomy" id="118510"/>
    <lineage>
        <taxon>Eukaryota</taxon>
        <taxon>Viridiplantae</taxon>
        <taxon>Streptophyta</taxon>
        <taxon>Embryophyta</taxon>
        <taxon>Tracheophyta</taxon>
        <taxon>Spermatophyta</taxon>
        <taxon>Magnoliopsida</taxon>
        <taxon>eudicotyledons</taxon>
        <taxon>Gunneridae</taxon>
        <taxon>Pentapetalae</taxon>
        <taxon>asterids</taxon>
        <taxon>campanulids</taxon>
        <taxon>Asterales</taxon>
        <taxon>Asteraceae</taxon>
        <taxon>Asteroideae</taxon>
        <taxon>Anthemideae</taxon>
        <taxon>Anthemidinae</taxon>
        <taxon>Tanacetum</taxon>
    </lineage>
</organism>
<name>A0A6L2MK09_TANCI</name>
<dbReference type="EMBL" id="BKCJ010006563">
    <property type="protein sequence ID" value="GEU72794.1"/>
    <property type="molecule type" value="Genomic_DNA"/>
</dbReference>
<dbReference type="AlphaFoldDB" id="A0A6L2MK09"/>
<feature type="domain" description="Reverse transcriptase Ty1/copia-type" evidence="1">
    <location>
        <begin position="36"/>
        <end position="123"/>
    </location>
</feature>
<reference evidence="2" key="1">
    <citation type="journal article" date="2019" name="Sci. Rep.">
        <title>Draft genome of Tanacetum cinerariifolium, the natural source of mosquito coil.</title>
        <authorList>
            <person name="Yamashiro T."/>
            <person name="Shiraishi A."/>
            <person name="Satake H."/>
            <person name="Nakayama K."/>
        </authorList>
    </citation>
    <scope>NUCLEOTIDE SEQUENCE</scope>
</reference>
<comment type="caution">
    <text evidence="2">The sequence shown here is derived from an EMBL/GenBank/DDBJ whole genome shotgun (WGS) entry which is preliminary data.</text>
</comment>
<evidence type="ECO:0000313" key="2">
    <source>
        <dbReference type="EMBL" id="GEU72794.1"/>
    </source>
</evidence>
<feature type="non-terminal residue" evidence="2">
    <location>
        <position position="1"/>
    </location>
</feature>
<protein>
    <submittedName>
        <fullName evidence="2">Integrase, catalytic region, zinc finger, CCHC-type, peptidase aspartic, catalytic</fullName>
    </submittedName>
</protein>
<sequence length="379" mass="43463">DLVHGNIMINSVYYVEGLNHNLILVGQFCDANLEEEGIDFEESFAPVARLEVVRLFVASASHKSCPIYQMDMKMAFLNGPLKKEVYVAQPDGFVDPGHPEKVYRLRKALYGLKQAPRAWGNEILFRTSDPSIPKRCIDTCKSTSGGIQFLGDKLVSWMSKKQDCTAMSLTEAEYVALSISCTKVMWMRTLRIRASTTTKYRCIVTLKDSEWCSLLFTVTNRNPSRVNLKQLCGRYKRWCFSLISAESGSLPHAHAQTTKTYYKHQDSRIKKAQELKTKTLKVNLTASTITYSGIEREKLFTITSEPIVGMIYENNKKEKRVMIHNEIHKFCDAILKRVLEKLKKYNKDVKYGYVDPSPSDVDVEYLQFYEEDIEDGLKH</sequence>
<gene>
    <name evidence="2" type="ORF">Tci_044772</name>
</gene>
<dbReference type="PANTHER" id="PTHR11439">
    <property type="entry name" value="GAG-POL-RELATED RETROTRANSPOSON"/>
    <property type="match status" value="1"/>
</dbReference>
<evidence type="ECO:0000259" key="1">
    <source>
        <dbReference type="Pfam" id="PF07727"/>
    </source>
</evidence>
<dbReference type="InterPro" id="IPR013103">
    <property type="entry name" value="RVT_2"/>
</dbReference>
<proteinExistence type="predicted"/>
<dbReference type="CDD" id="cd09272">
    <property type="entry name" value="RNase_HI_RT_Ty1"/>
    <property type="match status" value="1"/>
</dbReference>
<dbReference type="Pfam" id="PF07727">
    <property type="entry name" value="RVT_2"/>
    <property type="match status" value="1"/>
</dbReference>
<dbReference type="PANTHER" id="PTHR11439:SF483">
    <property type="entry name" value="PEPTIDE SYNTHASE GLIP-LIKE, PUTATIVE (AFU_ORTHOLOGUE AFUA_3G12920)-RELATED"/>
    <property type="match status" value="1"/>
</dbReference>
<accession>A0A6L2MK09</accession>